<comment type="caution">
    <text evidence="2">The sequence shown here is derived from an EMBL/GenBank/DDBJ whole genome shotgun (WGS) entry which is preliminary data.</text>
</comment>
<dbReference type="Proteomes" id="UP001634393">
    <property type="component" value="Unassembled WGS sequence"/>
</dbReference>
<evidence type="ECO:0000313" key="2">
    <source>
        <dbReference type="EMBL" id="KAL3814769.1"/>
    </source>
</evidence>
<keyword evidence="3" id="KW-1185">Reference proteome</keyword>
<protein>
    <recommendedName>
        <fullName evidence="1">Bifunctional inhibitor/plant lipid transfer protein/seed storage helical domain-containing protein</fullName>
    </recommendedName>
</protein>
<gene>
    <name evidence="2" type="ORF">ACJIZ3_016037</name>
</gene>
<dbReference type="EMBL" id="JBJXBP010000008">
    <property type="protein sequence ID" value="KAL3814769.1"/>
    <property type="molecule type" value="Genomic_DNA"/>
</dbReference>
<dbReference type="InterPro" id="IPR016140">
    <property type="entry name" value="Bifunc_inhib/LTP/seed_store"/>
</dbReference>
<dbReference type="Pfam" id="PF14368">
    <property type="entry name" value="LTP_2"/>
    <property type="match status" value="1"/>
</dbReference>
<accession>A0ABD3RQ13</accession>
<organism evidence="2 3">
    <name type="scientific">Penstemon smallii</name>
    <dbReference type="NCBI Taxonomy" id="265156"/>
    <lineage>
        <taxon>Eukaryota</taxon>
        <taxon>Viridiplantae</taxon>
        <taxon>Streptophyta</taxon>
        <taxon>Embryophyta</taxon>
        <taxon>Tracheophyta</taxon>
        <taxon>Spermatophyta</taxon>
        <taxon>Magnoliopsida</taxon>
        <taxon>eudicotyledons</taxon>
        <taxon>Gunneridae</taxon>
        <taxon>Pentapetalae</taxon>
        <taxon>asterids</taxon>
        <taxon>lamiids</taxon>
        <taxon>Lamiales</taxon>
        <taxon>Plantaginaceae</taxon>
        <taxon>Cheloneae</taxon>
        <taxon>Penstemon</taxon>
    </lineage>
</organism>
<feature type="domain" description="Bifunctional inhibitor/plant lipid transfer protein/seed storage helical" evidence="1">
    <location>
        <begin position="4"/>
        <end position="63"/>
    </location>
</feature>
<reference evidence="2 3" key="1">
    <citation type="submission" date="2024-12" db="EMBL/GenBank/DDBJ databases">
        <title>The unique morphological basis and parallel evolutionary history of personate flowers in Penstemon.</title>
        <authorList>
            <person name="Depatie T.H."/>
            <person name="Wessinger C.A."/>
        </authorList>
    </citation>
    <scope>NUCLEOTIDE SEQUENCE [LARGE SCALE GENOMIC DNA]</scope>
    <source>
        <strain evidence="2">WTNN_2</strain>
        <tissue evidence="2">Leaf</tissue>
    </source>
</reference>
<evidence type="ECO:0000259" key="1">
    <source>
        <dbReference type="Pfam" id="PF14368"/>
    </source>
</evidence>
<sequence>MHKYSPTYHKPNEKCCASARKKYMIKLFCKVFVVKETEKVFNPAKLAVIASHCGNPLPRGTRCGSHIVH</sequence>
<dbReference type="AlphaFoldDB" id="A0ABD3RQ13"/>
<proteinExistence type="predicted"/>
<name>A0ABD3RQ13_9LAMI</name>
<evidence type="ECO:0000313" key="3">
    <source>
        <dbReference type="Proteomes" id="UP001634393"/>
    </source>
</evidence>